<dbReference type="SUPFAM" id="SSF52777">
    <property type="entry name" value="CoA-dependent acyltransferases"/>
    <property type="match status" value="1"/>
</dbReference>
<reference evidence="2 3" key="1">
    <citation type="submission" date="2017-05" db="EMBL/GenBank/DDBJ databases">
        <title>Streptomyces alboflavus Genome sequencing and assembly.</title>
        <authorList>
            <person name="Wang Y."/>
            <person name="Du B."/>
            <person name="Ding Y."/>
            <person name="Liu H."/>
            <person name="Hou Q."/>
            <person name="Liu K."/>
            <person name="Wang C."/>
            <person name="Yao L."/>
        </authorList>
    </citation>
    <scope>NUCLEOTIDE SEQUENCE [LARGE SCALE GENOMIC DNA]</scope>
    <source>
        <strain evidence="2 3">MDJK44</strain>
    </source>
</reference>
<dbReference type="Pfam" id="PF00668">
    <property type="entry name" value="Condensation"/>
    <property type="match status" value="1"/>
</dbReference>
<evidence type="ECO:0000259" key="1">
    <source>
        <dbReference type="Pfam" id="PF00668"/>
    </source>
</evidence>
<feature type="domain" description="Condensation" evidence="1">
    <location>
        <begin position="1"/>
        <end position="106"/>
    </location>
</feature>
<accession>A0A1Z1WSU7</accession>
<dbReference type="KEGG" id="salf:SMD44_08956"/>
<dbReference type="Gene3D" id="3.30.559.30">
    <property type="entry name" value="Nonribosomal peptide synthetase, condensation domain"/>
    <property type="match status" value="1"/>
</dbReference>
<dbReference type="eggNOG" id="COG1020">
    <property type="taxonomic scope" value="Bacteria"/>
</dbReference>
<dbReference type="PANTHER" id="PTHR45398:SF1">
    <property type="entry name" value="ENZYME, PUTATIVE (JCVI)-RELATED"/>
    <property type="match status" value="1"/>
</dbReference>
<evidence type="ECO:0000313" key="2">
    <source>
        <dbReference type="EMBL" id="ARX89469.1"/>
    </source>
</evidence>
<name>A0A1Z1WSU7_9ACTN</name>
<proteinExistence type="predicted"/>
<dbReference type="PANTHER" id="PTHR45398">
    <property type="match status" value="1"/>
</dbReference>
<dbReference type="GO" id="GO:0003824">
    <property type="term" value="F:catalytic activity"/>
    <property type="evidence" value="ECO:0007669"/>
    <property type="project" value="InterPro"/>
</dbReference>
<evidence type="ECO:0000313" key="3">
    <source>
        <dbReference type="Proteomes" id="UP000195880"/>
    </source>
</evidence>
<dbReference type="EMBL" id="CP021748">
    <property type="protein sequence ID" value="ARX89469.1"/>
    <property type="molecule type" value="Genomic_DNA"/>
</dbReference>
<dbReference type="GO" id="GO:0008610">
    <property type="term" value="P:lipid biosynthetic process"/>
    <property type="evidence" value="ECO:0007669"/>
    <property type="project" value="UniProtKB-ARBA"/>
</dbReference>
<dbReference type="AlphaFoldDB" id="A0A1Z1WSU7"/>
<organism evidence="2 3">
    <name type="scientific">Streptomyces alboflavus</name>
    <dbReference type="NCBI Taxonomy" id="67267"/>
    <lineage>
        <taxon>Bacteria</taxon>
        <taxon>Bacillati</taxon>
        <taxon>Actinomycetota</taxon>
        <taxon>Actinomycetes</taxon>
        <taxon>Kitasatosporales</taxon>
        <taxon>Streptomycetaceae</taxon>
        <taxon>Streptomyces</taxon>
    </lineage>
</organism>
<dbReference type="InterPro" id="IPR001242">
    <property type="entry name" value="Condensation_dom"/>
</dbReference>
<sequence>MPFEQVVDEVRPARDTSRTPLFQVMVVLQNTPAAGLDLPGLRVEDVESELRHAAFDLTLEFAETDSAALHGVLTYNTDLFDTETAQRMAGQLATLLTAVADDPHRRSAPCHWPRRRN</sequence>
<protein>
    <recommendedName>
        <fullName evidence="1">Condensation domain-containing protein</fullName>
    </recommendedName>
</protein>
<dbReference type="Proteomes" id="UP000195880">
    <property type="component" value="Chromosome"/>
</dbReference>
<gene>
    <name evidence="2" type="ORF">SMD44_08956</name>
</gene>
<dbReference type="STRING" id="67267.GCA_000716675_08146"/>
<keyword evidence="3" id="KW-1185">Reference proteome</keyword>
<dbReference type="Gene3D" id="3.30.559.10">
    <property type="entry name" value="Chloramphenicol acetyltransferase-like domain"/>
    <property type="match status" value="1"/>
</dbReference>
<dbReference type="InterPro" id="IPR023213">
    <property type="entry name" value="CAT-like_dom_sf"/>
</dbReference>